<evidence type="ECO:0000256" key="2">
    <source>
        <dbReference type="ARBA" id="ARBA00006906"/>
    </source>
</evidence>
<dbReference type="AlphaFoldDB" id="A0A9D2KLI8"/>
<reference evidence="6" key="1">
    <citation type="journal article" date="2021" name="PeerJ">
        <title>Extensive microbial diversity within the chicken gut microbiome revealed by metagenomics and culture.</title>
        <authorList>
            <person name="Gilroy R."/>
            <person name="Ravi A."/>
            <person name="Getino M."/>
            <person name="Pursley I."/>
            <person name="Horton D.L."/>
            <person name="Alikhan N.F."/>
            <person name="Baker D."/>
            <person name="Gharbi K."/>
            <person name="Hall N."/>
            <person name="Watson M."/>
            <person name="Adriaenssens E.M."/>
            <person name="Foster-Nyarko E."/>
            <person name="Jarju S."/>
            <person name="Secka A."/>
            <person name="Antonio M."/>
            <person name="Oren A."/>
            <person name="Chaudhuri R.R."/>
            <person name="La Ragione R."/>
            <person name="Hildebrand F."/>
            <person name="Pallen M.J."/>
        </authorList>
    </citation>
    <scope>NUCLEOTIDE SEQUENCE</scope>
    <source>
        <strain evidence="6">ChiSjej2B20-11307</strain>
    </source>
</reference>
<evidence type="ECO:0000313" key="7">
    <source>
        <dbReference type="Proteomes" id="UP000824223"/>
    </source>
</evidence>
<evidence type="ECO:0000256" key="1">
    <source>
        <dbReference type="ARBA" id="ARBA00004761"/>
    </source>
</evidence>
<evidence type="ECO:0000256" key="5">
    <source>
        <dbReference type="ARBA" id="ARBA00023277"/>
    </source>
</evidence>
<dbReference type="PANTHER" id="PTHR30246">
    <property type="entry name" value="2-KETO-3-DEOXY-6-PHOSPHOGLUCONATE ALDOLASE"/>
    <property type="match status" value="1"/>
</dbReference>
<dbReference type="GO" id="GO:0016829">
    <property type="term" value="F:lyase activity"/>
    <property type="evidence" value="ECO:0007669"/>
    <property type="project" value="UniProtKB-KW"/>
</dbReference>
<gene>
    <name evidence="6" type="ORF">H9798_10330</name>
</gene>
<organism evidence="6 7">
    <name type="scientific">Candidatus Mediterraneibacter pullicola</name>
    <dbReference type="NCBI Taxonomy" id="2838682"/>
    <lineage>
        <taxon>Bacteria</taxon>
        <taxon>Bacillati</taxon>
        <taxon>Bacillota</taxon>
        <taxon>Clostridia</taxon>
        <taxon>Lachnospirales</taxon>
        <taxon>Lachnospiraceae</taxon>
        <taxon>Mediterraneibacter</taxon>
    </lineage>
</organism>
<comment type="pathway">
    <text evidence="1">Carbohydrate acid metabolism.</text>
</comment>
<dbReference type="InterPro" id="IPR000887">
    <property type="entry name" value="Aldlse_KDPG_KHG"/>
</dbReference>
<reference evidence="6" key="2">
    <citation type="submission" date="2021-04" db="EMBL/GenBank/DDBJ databases">
        <authorList>
            <person name="Gilroy R."/>
        </authorList>
    </citation>
    <scope>NUCLEOTIDE SEQUENCE</scope>
    <source>
        <strain evidence="6">ChiSjej2B20-11307</strain>
    </source>
</reference>
<comment type="similarity">
    <text evidence="2">Belongs to the KHG/KDPG aldolase family.</text>
</comment>
<keyword evidence="5" id="KW-0119">Carbohydrate metabolism</keyword>
<dbReference type="PROSITE" id="PS00160">
    <property type="entry name" value="ALDOLASE_KDPG_KHG_2"/>
    <property type="match status" value="1"/>
</dbReference>
<evidence type="ECO:0000313" key="6">
    <source>
        <dbReference type="EMBL" id="HJA07518.1"/>
    </source>
</evidence>
<dbReference type="PANTHER" id="PTHR30246:SF1">
    <property type="entry name" value="2-DEHYDRO-3-DEOXY-6-PHOSPHOGALACTONATE ALDOLASE-RELATED"/>
    <property type="match status" value="1"/>
</dbReference>
<dbReference type="Proteomes" id="UP000824223">
    <property type="component" value="Unassembled WGS sequence"/>
</dbReference>
<evidence type="ECO:0000256" key="4">
    <source>
        <dbReference type="ARBA" id="ARBA00023239"/>
    </source>
</evidence>
<comment type="subunit">
    <text evidence="3">Homotrimer.</text>
</comment>
<dbReference type="CDD" id="cd00452">
    <property type="entry name" value="KDPG_aldolase"/>
    <property type="match status" value="1"/>
</dbReference>
<dbReference type="Pfam" id="PF01081">
    <property type="entry name" value="Aldolase"/>
    <property type="match status" value="1"/>
</dbReference>
<comment type="caution">
    <text evidence="6">The sequence shown here is derived from an EMBL/GenBank/DDBJ whole genome shotgun (WGS) entry which is preliminary data.</text>
</comment>
<dbReference type="InterPro" id="IPR013785">
    <property type="entry name" value="Aldolase_TIM"/>
</dbReference>
<dbReference type="EMBL" id="DXAK01000049">
    <property type="protein sequence ID" value="HJA07518.1"/>
    <property type="molecule type" value="Genomic_DNA"/>
</dbReference>
<evidence type="ECO:0000256" key="3">
    <source>
        <dbReference type="ARBA" id="ARBA00011233"/>
    </source>
</evidence>
<sequence>MLENVKFVSIIREVAADDVLLIMDALREEGVRWFEISLSDGENGMECICRALKHFRDTDVQVGAGTVTKTGEIDVLSQWGIPYILTPGFDREIVQYTAGKGIEVLPGVLTPSEVQEAVNCGIHLLKLFPADAFGKGYIKALKGPFPQTDYVAVGGVTAENAAEFYRAGFKGVAAGSNLVPKHAGKDDIADIRKTARRYMEAAGYGK</sequence>
<dbReference type="InterPro" id="IPR031338">
    <property type="entry name" value="KDPG/KHG_AS_2"/>
</dbReference>
<keyword evidence="4" id="KW-0456">Lyase</keyword>
<dbReference type="Gene3D" id="3.20.20.70">
    <property type="entry name" value="Aldolase class I"/>
    <property type="match status" value="1"/>
</dbReference>
<protein>
    <submittedName>
        <fullName evidence="6">Bifunctional 4-hydroxy-2-oxoglutarate aldolase/2-dehydro-3-deoxy-phosphogluconate aldolase</fullName>
    </submittedName>
</protein>
<dbReference type="SUPFAM" id="SSF51569">
    <property type="entry name" value="Aldolase"/>
    <property type="match status" value="1"/>
</dbReference>
<accession>A0A9D2KLI8</accession>
<proteinExistence type="inferred from homology"/>
<name>A0A9D2KLI8_9FIRM</name>